<feature type="region of interest" description="Disordered" evidence="5">
    <location>
        <begin position="1"/>
        <end position="20"/>
    </location>
</feature>
<dbReference type="EMBL" id="CP025570">
    <property type="protein sequence ID" value="AZZ39329.1"/>
    <property type="molecule type" value="Genomic_DNA"/>
</dbReference>
<dbReference type="InterPro" id="IPR007016">
    <property type="entry name" value="O-antigen_ligase-rel_domated"/>
</dbReference>
<protein>
    <recommendedName>
        <fullName evidence="7">O-antigen ligase-related domain-containing protein</fullName>
    </recommendedName>
</protein>
<dbReference type="KEGG" id="aji:C0Z10_05745"/>
<reference evidence="9" key="1">
    <citation type="submission" date="2017-12" db="EMBL/GenBank/DDBJ databases">
        <title>Whole genome sequencing of Acidipropionibacterium jensenii strains JS279 and JS280.</title>
        <authorList>
            <person name="Deptula P."/>
            <person name="Laine P."/>
            <person name="Smolander O.-P."/>
            <person name="Paulin L."/>
            <person name="Auvinen P."/>
            <person name="Varmanen P."/>
        </authorList>
    </citation>
    <scope>NUCLEOTIDE SEQUENCE [LARGE SCALE GENOMIC DNA]</scope>
    <source>
        <strain evidence="9">JS280</strain>
    </source>
</reference>
<feature type="transmembrane region" description="Helical" evidence="6">
    <location>
        <begin position="58"/>
        <end position="75"/>
    </location>
</feature>
<organism evidence="8 9">
    <name type="scientific">Acidipropionibacterium jensenii</name>
    <dbReference type="NCBI Taxonomy" id="1749"/>
    <lineage>
        <taxon>Bacteria</taxon>
        <taxon>Bacillati</taxon>
        <taxon>Actinomycetota</taxon>
        <taxon>Actinomycetes</taxon>
        <taxon>Propionibacteriales</taxon>
        <taxon>Propionibacteriaceae</taxon>
        <taxon>Acidipropionibacterium</taxon>
    </lineage>
</organism>
<feature type="transmembrane region" description="Helical" evidence="6">
    <location>
        <begin position="210"/>
        <end position="230"/>
    </location>
</feature>
<dbReference type="GO" id="GO:0016020">
    <property type="term" value="C:membrane"/>
    <property type="evidence" value="ECO:0007669"/>
    <property type="project" value="UniProtKB-SubCell"/>
</dbReference>
<comment type="subcellular location">
    <subcellularLocation>
        <location evidence="1">Membrane</location>
        <topology evidence="1">Multi-pass membrane protein</topology>
    </subcellularLocation>
</comment>
<feature type="transmembrane region" description="Helical" evidence="6">
    <location>
        <begin position="281"/>
        <end position="309"/>
    </location>
</feature>
<accession>A0A3T0RZ16</accession>
<dbReference type="Proteomes" id="UP000285875">
    <property type="component" value="Chromosome"/>
</dbReference>
<keyword evidence="3 6" id="KW-1133">Transmembrane helix</keyword>
<evidence type="ECO:0000313" key="8">
    <source>
        <dbReference type="EMBL" id="AZZ39329.1"/>
    </source>
</evidence>
<evidence type="ECO:0000313" key="9">
    <source>
        <dbReference type="Proteomes" id="UP000285875"/>
    </source>
</evidence>
<evidence type="ECO:0000256" key="1">
    <source>
        <dbReference type="ARBA" id="ARBA00004141"/>
    </source>
</evidence>
<evidence type="ECO:0000256" key="6">
    <source>
        <dbReference type="SAM" id="Phobius"/>
    </source>
</evidence>
<dbReference type="PANTHER" id="PTHR37422">
    <property type="entry name" value="TEICHURONIC ACID BIOSYNTHESIS PROTEIN TUAE"/>
    <property type="match status" value="1"/>
</dbReference>
<gene>
    <name evidence="8" type="ORF">C0Z10_05745</name>
</gene>
<feature type="domain" description="O-antigen ligase-related" evidence="7">
    <location>
        <begin position="244"/>
        <end position="370"/>
    </location>
</feature>
<feature type="transmembrane region" description="Helical" evidence="6">
    <location>
        <begin position="330"/>
        <end position="350"/>
    </location>
</feature>
<proteinExistence type="predicted"/>
<dbReference type="InterPro" id="IPR051533">
    <property type="entry name" value="WaaL-like"/>
</dbReference>
<feature type="transmembrane region" description="Helical" evidence="6">
    <location>
        <begin position="362"/>
        <end position="382"/>
    </location>
</feature>
<evidence type="ECO:0000256" key="3">
    <source>
        <dbReference type="ARBA" id="ARBA00022989"/>
    </source>
</evidence>
<evidence type="ECO:0000259" key="7">
    <source>
        <dbReference type="Pfam" id="PF04932"/>
    </source>
</evidence>
<evidence type="ECO:0000256" key="2">
    <source>
        <dbReference type="ARBA" id="ARBA00022692"/>
    </source>
</evidence>
<evidence type="ECO:0000256" key="4">
    <source>
        <dbReference type="ARBA" id="ARBA00023136"/>
    </source>
</evidence>
<feature type="transmembrane region" description="Helical" evidence="6">
    <location>
        <begin position="394"/>
        <end position="412"/>
    </location>
</feature>
<dbReference type="PANTHER" id="PTHR37422:SF23">
    <property type="entry name" value="TEICHURONIC ACID BIOSYNTHESIS PROTEIN TUAE"/>
    <property type="match status" value="1"/>
</dbReference>
<feature type="transmembrane region" description="Helical" evidence="6">
    <location>
        <begin position="418"/>
        <end position="436"/>
    </location>
</feature>
<feature type="transmembrane region" description="Helical" evidence="6">
    <location>
        <begin position="242"/>
        <end position="269"/>
    </location>
</feature>
<feature type="transmembrane region" description="Helical" evidence="6">
    <location>
        <begin position="153"/>
        <end position="170"/>
    </location>
</feature>
<dbReference type="Pfam" id="PF04932">
    <property type="entry name" value="Wzy_C"/>
    <property type="match status" value="1"/>
</dbReference>
<sequence>MTPTSLTEGVTVASGRPSGDSRPGRLGAVGMLTVYLLCLLVIPSNITIAGLGTYGRPSMLWGLVLLAWWVLWRLEGGVPPAGRDRQAVRIAMGALVFVVLVSFAHAMLRGQPADQISPAIAALVRTASWGGVFLVAMDGLVDTDDVVRLVRRLVVLTGLIASFGLAQFVTRRTMLSWAEGIPGLVFGADDFSSRGMFARAVGTSTHPLEFGAVVVGMLPLTIAAAVSGGFRRDRALRLRWVIPAVVAALVALVSVSRSAIVGLAVAILASIPGMPRKSRRVLTVAAGVAVVVVAVAVPGMVSTVVALFTGASEDPSTLSRTAALARVPDFLSASPLLGAGFGTFLPRYYIFDNQWVLTLVELGVAGAAALAAVVVCAIWGAVIAAKGLDPAGAVVARGAAASILTLAVLFAFFDGLAFPMSAGLLFLVAGLCGAVFRMSARPEPAPLLPADPLPVSRAVRDSV</sequence>
<evidence type="ECO:0000256" key="5">
    <source>
        <dbReference type="SAM" id="MobiDB-lite"/>
    </source>
</evidence>
<dbReference type="AlphaFoldDB" id="A0A3T0RZ16"/>
<feature type="transmembrane region" description="Helical" evidence="6">
    <location>
        <begin position="120"/>
        <end position="141"/>
    </location>
</feature>
<name>A0A3T0RZ16_9ACTN</name>
<feature type="transmembrane region" description="Helical" evidence="6">
    <location>
        <begin position="87"/>
        <end position="108"/>
    </location>
</feature>
<feature type="transmembrane region" description="Helical" evidence="6">
    <location>
        <begin position="26"/>
        <end position="46"/>
    </location>
</feature>
<keyword evidence="2 6" id="KW-0812">Transmembrane</keyword>
<keyword evidence="4 6" id="KW-0472">Membrane</keyword>